<feature type="non-terminal residue" evidence="1">
    <location>
        <position position="1"/>
    </location>
</feature>
<dbReference type="EMBL" id="KN825831">
    <property type="protein sequence ID" value="KIK81267.1"/>
    <property type="molecule type" value="Genomic_DNA"/>
</dbReference>
<reference evidence="2" key="2">
    <citation type="submission" date="2015-01" db="EMBL/GenBank/DDBJ databases">
        <title>Evolutionary Origins and Diversification of the Mycorrhizal Mutualists.</title>
        <authorList>
            <consortium name="DOE Joint Genome Institute"/>
            <consortium name="Mycorrhizal Genomics Consortium"/>
            <person name="Kohler A."/>
            <person name="Kuo A."/>
            <person name="Nagy L.G."/>
            <person name="Floudas D."/>
            <person name="Copeland A."/>
            <person name="Barry K.W."/>
            <person name="Cichocki N."/>
            <person name="Veneault-Fourrey C."/>
            <person name="LaButti K."/>
            <person name="Lindquist E.A."/>
            <person name="Lipzen A."/>
            <person name="Lundell T."/>
            <person name="Morin E."/>
            <person name="Murat C."/>
            <person name="Riley R."/>
            <person name="Ohm R."/>
            <person name="Sun H."/>
            <person name="Tunlid A."/>
            <person name="Henrissat B."/>
            <person name="Grigoriev I.V."/>
            <person name="Hibbett D.S."/>
            <person name="Martin F."/>
        </authorList>
    </citation>
    <scope>NUCLEOTIDE SEQUENCE [LARGE SCALE GENOMIC DNA]</scope>
    <source>
        <strain evidence="2">Ve08.2h10</strain>
    </source>
</reference>
<reference evidence="1 2" key="1">
    <citation type="submission" date="2014-04" db="EMBL/GenBank/DDBJ databases">
        <authorList>
            <consortium name="DOE Joint Genome Institute"/>
            <person name="Kuo A."/>
            <person name="Kohler A."/>
            <person name="Jargeat P."/>
            <person name="Nagy L.G."/>
            <person name="Floudas D."/>
            <person name="Copeland A."/>
            <person name="Barry K.W."/>
            <person name="Cichocki N."/>
            <person name="Veneault-Fourrey C."/>
            <person name="LaButti K."/>
            <person name="Lindquist E.A."/>
            <person name="Lipzen A."/>
            <person name="Lundell T."/>
            <person name="Morin E."/>
            <person name="Murat C."/>
            <person name="Sun H."/>
            <person name="Tunlid A."/>
            <person name="Henrissat B."/>
            <person name="Grigoriev I.V."/>
            <person name="Hibbett D.S."/>
            <person name="Martin F."/>
            <person name="Nordberg H.P."/>
            <person name="Cantor M.N."/>
            <person name="Hua S.X."/>
        </authorList>
    </citation>
    <scope>NUCLEOTIDE SEQUENCE [LARGE SCALE GENOMIC DNA]</scope>
    <source>
        <strain evidence="1 2">Ve08.2h10</strain>
    </source>
</reference>
<keyword evidence="2" id="KW-1185">Reference proteome</keyword>
<evidence type="ECO:0000313" key="2">
    <source>
        <dbReference type="Proteomes" id="UP000054538"/>
    </source>
</evidence>
<accession>A0A0D0CEU8</accession>
<sequence length="189" mass="21169">MSFSKCPRALCQPCMPSRSNCNVHSALLFLDILIGEQADRDALKVLLAESSRFHHLTLGVFDISWCEDIPNQGFTQLNKFQICTDLDTLSAIFSSTSHLHCVKWLSTSDLRLIGVNGCQLHFLNLTIFHLPVMHLLEALEAYPNLCDMVITFQGGQEYTSTAPREQILLPELCLLILNGTRHIALQSPT</sequence>
<dbReference type="OrthoDB" id="3217549at2759"/>
<evidence type="ECO:0000313" key="1">
    <source>
        <dbReference type="EMBL" id="KIK81267.1"/>
    </source>
</evidence>
<dbReference type="AlphaFoldDB" id="A0A0D0CEU8"/>
<organism evidence="1 2">
    <name type="scientific">Paxillus rubicundulus Ve08.2h10</name>
    <dbReference type="NCBI Taxonomy" id="930991"/>
    <lineage>
        <taxon>Eukaryota</taxon>
        <taxon>Fungi</taxon>
        <taxon>Dikarya</taxon>
        <taxon>Basidiomycota</taxon>
        <taxon>Agaricomycotina</taxon>
        <taxon>Agaricomycetes</taxon>
        <taxon>Agaricomycetidae</taxon>
        <taxon>Boletales</taxon>
        <taxon>Paxilineae</taxon>
        <taxon>Paxillaceae</taxon>
        <taxon>Paxillus</taxon>
    </lineage>
</organism>
<dbReference type="Proteomes" id="UP000054538">
    <property type="component" value="Unassembled WGS sequence"/>
</dbReference>
<gene>
    <name evidence="1" type="ORF">PAXRUDRAFT_762797</name>
</gene>
<dbReference type="HOGENOM" id="CLU_1434860_0_0_1"/>
<name>A0A0D0CEU8_9AGAM</name>
<protein>
    <submittedName>
        <fullName evidence="1">Uncharacterized protein</fullName>
    </submittedName>
</protein>
<proteinExistence type="predicted"/>
<dbReference type="InParanoid" id="A0A0D0CEU8"/>